<accession>A0ABR6KVD4</accession>
<comment type="caution">
    <text evidence="1">The sequence shown here is derived from an EMBL/GenBank/DDBJ whole genome shotgun (WGS) entry which is preliminary data.</text>
</comment>
<sequence>MISKKSLTDYWFKIEPYVHISIVNNCALLYNTLDGAFIETDKIEVIELLNGILQKENCGVVLLTSERYQQQDIKRFINELLKKYMGDIIDVDLSKGKPVQILPYFNYSDTQKIFKKHSFASGKKILIYLSEITIYVDDSSDINSLISYLKSLPVSTTINIIGYLENIENYKILLSFLNQLSSLKNMIFPYTNIISLQPDFENDFLYSILVRFPVDMSQWNHSRQMLLDQTLPFEYIFEVSSSDDYQQAKVLVEEFSIEKYQLKPVYTGDNIDFFKEKVFLSKEDILSTSMSINDFFTNQSMNIYDFGKINIMPDGDIYANINHPVLGNIKTHSIYDVISKELEEGKSWLRVRNQQPCDTCLYQWHCPSPSNYEIEIGRPNLCHVQP</sequence>
<organism evidence="1 2">
    <name type="scientific">Parabacteroides faecis</name>
    <dbReference type="NCBI Taxonomy" id="1217282"/>
    <lineage>
        <taxon>Bacteria</taxon>
        <taxon>Pseudomonadati</taxon>
        <taxon>Bacteroidota</taxon>
        <taxon>Bacteroidia</taxon>
        <taxon>Bacteroidales</taxon>
        <taxon>Tannerellaceae</taxon>
        <taxon>Parabacteroides</taxon>
    </lineage>
</organism>
<dbReference type="CDD" id="cd21109">
    <property type="entry name" value="SPASM"/>
    <property type="match status" value="1"/>
</dbReference>
<dbReference type="InterPro" id="IPR026418">
    <property type="entry name" value="Pseudo_rSAM"/>
</dbReference>
<dbReference type="EMBL" id="JACHOC010000012">
    <property type="protein sequence ID" value="MBB4624852.1"/>
    <property type="molecule type" value="Genomic_DNA"/>
</dbReference>
<keyword evidence="2" id="KW-1185">Reference proteome</keyword>
<evidence type="ECO:0000313" key="1">
    <source>
        <dbReference type="EMBL" id="MBB4624852.1"/>
    </source>
</evidence>
<dbReference type="Proteomes" id="UP000533637">
    <property type="component" value="Unassembled WGS sequence"/>
</dbReference>
<gene>
    <name evidence="1" type="ORF">GGQ57_004797</name>
</gene>
<proteinExistence type="predicted"/>
<dbReference type="NCBIfam" id="TIGR04150">
    <property type="entry name" value="pseudo_rSAM_GG"/>
    <property type="match status" value="1"/>
</dbReference>
<name>A0ABR6KVD4_9BACT</name>
<protein>
    <submittedName>
        <fullName evidence="1">Pseudo-rSAM protein</fullName>
    </submittedName>
</protein>
<evidence type="ECO:0000313" key="2">
    <source>
        <dbReference type="Proteomes" id="UP000533637"/>
    </source>
</evidence>
<dbReference type="RefSeq" id="WP_183672342.1">
    <property type="nucleotide sequence ID" value="NZ_BMPB01000016.1"/>
</dbReference>
<reference evidence="1 2" key="1">
    <citation type="submission" date="2020-08" db="EMBL/GenBank/DDBJ databases">
        <title>Genomic Encyclopedia of Type Strains, Phase IV (KMG-IV): sequencing the most valuable type-strain genomes for metagenomic binning, comparative biology and taxonomic classification.</title>
        <authorList>
            <person name="Goeker M."/>
        </authorList>
    </citation>
    <scope>NUCLEOTIDE SEQUENCE [LARGE SCALE GENOMIC DNA]</scope>
    <source>
        <strain evidence="1 2">DSM 102983</strain>
    </source>
</reference>